<dbReference type="Pfam" id="PF00440">
    <property type="entry name" value="TetR_N"/>
    <property type="match status" value="1"/>
</dbReference>
<dbReference type="InterPro" id="IPR036271">
    <property type="entry name" value="Tet_transcr_reg_TetR-rel_C_sf"/>
</dbReference>
<name>A0ABT3Z629_9HYPH</name>
<organism evidence="4 5">
    <name type="scientific">Hoeflea algicola</name>
    <dbReference type="NCBI Taxonomy" id="2983763"/>
    <lineage>
        <taxon>Bacteria</taxon>
        <taxon>Pseudomonadati</taxon>
        <taxon>Pseudomonadota</taxon>
        <taxon>Alphaproteobacteria</taxon>
        <taxon>Hyphomicrobiales</taxon>
        <taxon>Rhizobiaceae</taxon>
        <taxon>Hoeflea</taxon>
    </lineage>
</organism>
<evidence type="ECO:0000313" key="4">
    <source>
        <dbReference type="EMBL" id="MCY0147215.1"/>
    </source>
</evidence>
<keyword evidence="5" id="KW-1185">Reference proteome</keyword>
<dbReference type="InterPro" id="IPR009057">
    <property type="entry name" value="Homeodomain-like_sf"/>
</dbReference>
<proteinExistence type="predicted"/>
<dbReference type="Gene3D" id="1.10.357.10">
    <property type="entry name" value="Tetracycline Repressor, domain 2"/>
    <property type="match status" value="1"/>
</dbReference>
<accession>A0ABT3Z629</accession>
<dbReference type="EMBL" id="JAOVZR010000001">
    <property type="protein sequence ID" value="MCY0147215.1"/>
    <property type="molecule type" value="Genomic_DNA"/>
</dbReference>
<dbReference type="Gene3D" id="1.10.10.60">
    <property type="entry name" value="Homeodomain-like"/>
    <property type="match status" value="1"/>
</dbReference>
<feature type="DNA-binding region" description="H-T-H motif" evidence="2">
    <location>
        <begin position="67"/>
        <end position="86"/>
    </location>
</feature>
<dbReference type="SUPFAM" id="SSF46689">
    <property type="entry name" value="Homeodomain-like"/>
    <property type="match status" value="1"/>
</dbReference>
<dbReference type="SUPFAM" id="SSF48498">
    <property type="entry name" value="Tetracyclin repressor-like, C-terminal domain"/>
    <property type="match status" value="1"/>
</dbReference>
<evidence type="ECO:0000259" key="3">
    <source>
        <dbReference type="PROSITE" id="PS50977"/>
    </source>
</evidence>
<comment type="caution">
    <text evidence="4">The sequence shown here is derived from an EMBL/GenBank/DDBJ whole genome shotgun (WGS) entry which is preliminary data.</text>
</comment>
<dbReference type="Pfam" id="PF14246">
    <property type="entry name" value="TetR_C_7"/>
    <property type="match status" value="1"/>
</dbReference>
<sequence>MTIAWYRSLPVDRCGTVRYRTGQDRNRVGCHMSEPTPSKRPSVEQRRATILAASAQIFFEQGYAATSIDSIIAKIGGSKRNIYSEFGSKEGLFTALVTEITDNALADMTVERLADPDLKNTLMEFGRRLIEVYISPTVVGVLRTVMAETSRFPELARAFYEKGPSRASARLAELLERSKARGEINVRDCLLSADNFTGMLRGNLHLQVVLGLREPPDPDEIETILTSVVETFLHGVRGR</sequence>
<evidence type="ECO:0000256" key="1">
    <source>
        <dbReference type="ARBA" id="ARBA00023125"/>
    </source>
</evidence>
<dbReference type="InterPro" id="IPR039536">
    <property type="entry name" value="TetR_C_Proteobacteria"/>
</dbReference>
<dbReference type="Proteomes" id="UP001073227">
    <property type="component" value="Unassembled WGS sequence"/>
</dbReference>
<keyword evidence="1 2" id="KW-0238">DNA-binding</keyword>
<dbReference type="PRINTS" id="PR00455">
    <property type="entry name" value="HTHTETR"/>
</dbReference>
<dbReference type="InterPro" id="IPR001647">
    <property type="entry name" value="HTH_TetR"/>
</dbReference>
<dbReference type="InterPro" id="IPR050109">
    <property type="entry name" value="HTH-type_TetR-like_transc_reg"/>
</dbReference>
<dbReference type="PROSITE" id="PS50977">
    <property type="entry name" value="HTH_TETR_2"/>
    <property type="match status" value="1"/>
</dbReference>
<evidence type="ECO:0000256" key="2">
    <source>
        <dbReference type="PROSITE-ProRule" id="PRU00335"/>
    </source>
</evidence>
<dbReference type="PANTHER" id="PTHR30055">
    <property type="entry name" value="HTH-TYPE TRANSCRIPTIONAL REGULATOR RUTR"/>
    <property type="match status" value="1"/>
</dbReference>
<evidence type="ECO:0000313" key="5">
    <source>
        <dbReference type="Proteomes" id="UP001073227"/>
    </source>
</evidence>
<protein>
    <submittedName>
        <fullName evidence="4">TetR/AcrR family transcriptional regulator</fullName>
    </submittedName>
</protein>
<dbReference type="RefSeq" id="WP_267652820.1">
    <property type="nucleotide sequence ID" value="NZ_JAOVZR010000001.1"/>
</dbReference>
<feature type="domain" description="HTH tetR-type" evidence="3">
    <location>
        <begin position="44"/>
        <end position="104"/>
    </location>
</feature>
<reference evidence="4" key="1">
    <citation type="submission" date="2022-10" db="EMBL/GenBank/DDBJ databases">
        <title>Hoeflea sp. G2-23, isolated from marine algae.</title>
        <authorList>
            <person name="Kristyanto S."/>
            <person name="Kim J.M."/>
            <person name="Jeon C.O."/>
        </authorList>
    </citation>
    <scope>NUCLEOTIDE SEQUENCE</scope>
    <source>
        <strain evidence="4">G2-23</strain>
    </source>
</reference>
<gene>
    <name evidence="4" type="ORF">OEG84_05685</name>
</gene>
<dbReference type="PANTHER" id="PTHR30055:SF146">
    <property type="entry name" value="HTH-TYPE TRANSCRIPTIONAL DUAL REGULATOR CECR"/>
    <property type="match status" value="1"/>
</dbReference>